<feature type="domain" description="Histidine kinase" evidence="13">
    <location>
        <begin position="476"/>
        <end position="595"/>
    </location>
</feature>
<dbReference type="InterPro" id="IPR036890">
    <property type="entry name" value="HATPase_C_sf"/>
</dbReference>
<dbReference type="Pfam" id="PF02518">
    <property type="entry name" value="HATPase_c"/>
    <property type="match status" value="1"/>
</dbReference>
<dbReference type="Proteomes" id="UP000318102">
    <property type="component" value="Unassembled WGS sequence"/>
</dbReference>
<evidence type="ECO:0000256" key="4">
    <source>
        <dbReference type="ARBA" id="ARBA00022475"/>
    </source>
</evidence>
<dbReference type="InterPro" id="IPR003594">
    <property type="entry name" value="HATPase_dom"/>
</dbReference>
<keyword evidence="6" id="KW-0808">Transferase</keyword>
<dbReference type="SUPFAM" id="SSF158472">
    <property type="entry name" value="HAMP domain-like"/>
    <property type="match status" value="1"/>
</dbReference>
<sequence>MVCIKSCKQKVTRLWCKARQQYLKRTQLRLTVYFLIVIVPLIVVSLYTNFRTQQIVNDETDATTSIQLDMLAMSIDDVVESIESLSFDFARDEDTIAKLKMMKLQPSSSPVDERDLLDHLEKELSPHAIFSHISIIDVQLETIFSTKFGARRESRWKIQLKASEIYKMINRGPIFIDNTESLLYGSPARVSDVEGVSIIRKMTDYDEENAERYLFATIKESVLNEKLRPLQRHESVRIDLYSKQGILITGVGPEPPPGHFNEECDEVVYTDNYHWRIVYHDPTKQSLAQTEHINFFTVLIIIVSVILAILIAWGVYTRIVAPLDKLTRAMRNMMRGNYDVRLESDREDEFGFLMVAYNQMAAHQKELIEGHYEQQLQLTQAELKFLQSQINPHFMYNTLDSIYWMAKHYDADEIGDMVLNLAAFYRASLHKGASTCTVEETMTQLNYYVRVQQIRFLDKFEVEYDISDDSKSIPLLKLLLQPLVENAILHGLNSKISDGKLTISGYTIDDRLILRVEDNGKGITPNNLAMIQDVLHTIQTPTCAASMKQVDDGQFYGLRNVMSRLKMVYGNDATMNVHSEENQGTSITIELPLKQCWAAVHYK</sequence>
<evidence type="ECO:0000313" key="16">
    <source>
        <dbReference type="Proteomes" id="UP000318102"/>
    </source>
</evidence>
<keyword evidence="9" id="KW-0067">ATP-binding</keyword>
<organism evidence="15 16">
    <name type="scientific">Paenibacillus agilis</name>
    <dbReference type="NCBI Taxonomy" id="3020863"/>
    <lineage>
        <taxon>Bacteria</taxon>
        <taxon>Bacillati</taxon>
        <taxon>Bacillota</taxon>
        <taxon>Bacilli</taxon>
        <taxon>Bacillales</taxon>
        <taxon>Paenibacillaceae</taxon>
        <taxon>Paenibacillus</taxon>
    </lineage>
</organism>
<dbReference type="InterPro" id="IPR010559">
    <property type="entry name" value="Sig_transdc_His_kin_internal"/>
</dbReference>
<accession>A0A559J0X4</accession>
<keyword evidence="5" id="KW-0597">Phosphoprotein</keyword>
<keyword evidence="16" id="KW-1185">Reference proteome</keyword>
<dbReference type="PROSITE" id="PS50885">
    <property type="entry name" value="HAMP"/>
    <property type="match status" value="1"/>
</dbReference>
<evidence type="ECO:0000256" key="3">
    <source>
        <dbReference type="ARBA" id="ARBA00012438"/>
    </source>
</evidence>
<evidence type="ECO:0000259" key="14">
    <source>
        <dbReference type="PROSITE" id="PS50885"/>
    </source>
</evidence>
<evidence type="ECO:0000256" key="8">
    <source>
        <dbReference type="ARBA" id="ARBA00022777"/>
    </source>
</evidence>
<keyword evidence="10" id="KW-0902">Two-component regulatory system</keyword>
<evidence type="ECO:0000256" key="7">
    <source>
        <dbReference type="ARBA" id="ARBA00022741"/>
    </source>
</evidence>
<dbReference type="Pfam" id="PF00672">
    <property type="entry name" value="HAMP"/>
    <property type="match status" value="1"/>
</dbReference>
<name>A0A559J0X4_9BACL</name>
<dbReference type="GO" id="GO:0005886">
    <property type="term" value="C:plasma membrane"/>
    <property type="evidence" value="ECO:0007669"/>
    <property type="project" value="UniProtKB-SubCell"/>
</dbReference>
<dbReference type="OrthoDB" id="9776552at2"/>
<evidence type="ECO:0000256" key="9">
    <source>
        <dbReference type="ARBA" id="ARBA00022840"/>
    </source>
</evidence>
<dbReference type="PROSITE" id="PS50109">
    <property type="entry name" value="HIS_KIN"/>
    <property type="match status" value="1"/>
</dbReference>
<evidence type="ECO:0000256" key="12">
    <source>
        <dbReference type="SAM" id="Phobius"/>
    </source>
</evidence>
<protein>
    <recommendedName>
        <fullName evidence="3">histidine kinase</fullName>
        <ecNumber evidence="3">2.7.13.3</ecNumber>
    </recommendedName>
</protein>
<evidence type="ECO:0000256" key="1">
    <source>
        <dbReference type="ARBA" id="ARBA00000085"/>
    </source>
</evidence>
<reference evidence="15 16" key="1">
    <citation type="submission" date="2019-07" db="EMBL/GenBank/DDBJ databases">
        <authorList>
            <person name="Kim J."/>
        </authorList>
    </citation>
    <scope>NUCLEOTIDE SEQUENCE [LARGE SCALE GENOMIC DNA]</scope>
    <source>
        <strain evidence="15 16">N4</strain>
    </source>
</reference>
<evidence type="ECO:0000259" key="13">
    <source>
        <dbReference type="PROSITE" id="PS50109"/>
    </source>
</evidence>
<dbReference type="Pfam" id="PF06580">
    <property type="entry name" value="His_kinase"/>
    <property type="match status" value="1"/>
</dbReference>
<comment type="caution">
    <text evidence="15">The sequence shown here is derived from an EMBL/GenBank/DDBJ whole genome shotgun (WGS) entry which is preliminary data.</text>
</comment>
<keyword evidence="11 12" id="KW-0472">Membrane</keyword>
<keyword evidence="4" id="KW-1003">Cell membrane</keyword>
<proteinExistence type="predicted"/>
<dbReference type="SMART" id="SM00304">
    <property type="entry name" value="HAMP"/>
    <property type="match status" value="1"/>
</dbReference>
<feature type="transmembrane region" description="Helical" evidence="12">
    <location>
        <begin position="30"/>
        <end position="50"/>
    </location>
</feature>
<dbReference type="Gene3D" id="3.30.565.10">
    <property type="entry name" value="Histidine kinase-like ATPase, C-terminal domain"/>
    <property type="match status" value="1"/>
</dbReference>
<dbReference type="InterPro" id="IPR050640">
    <property type="entry name" value="Bact_2-comp_sensor_kinase"/>
</dbReference>
<dbReference type="EC" id="2.7.13.3" evidence="3"/>
<keyword evidence="12" id="KW-1133">Transmembrane helix</keyword>
<comment type="catalytic activity">
    <reaction evidence="1">
        <text>ATP + protein L-histidine = ADP + protein N-phospho-L-histidine.</text>
        <dbReference type="EC" id="2.7.13.3"/>
    </reaction>
</comment>
<feature type="domain" description="HAMP" evidence="14">
    <location>
        <begin position="317"/>
        <end position="369"/>
    </location>
</feature>
<dbReference type="CDD" id="cd06225">
    <property type="entry name" value="HAMP"/>
    <property type="match status" value="1"/>
</dbReference>
<dbReference type="InterPro" id="IPR003660">
    <property type="entry name" value="HAMP_dom"/>
</dbReference>
<dbReference type="RefSeq" id="WP_144990046.1">
    <property type="nucleotide sequence ID" value="NZ_VNJK01000001.1"/>
</dbReference>
<feature type="transmembrane region" description="Helical" evidence="12">
    <location>
        <begin position="293"/>
        <end position="316"/>
    </location>
</feature>
<evidence type="ECO:0000256" key="5">
    <source>
        <dbReference type="ARBA" id="ARBA00022553"/>
    </source>
</evidence>
<dbReference type="EMBL" id="VNJK01000001">
    <property type="protein sequence ID" value="TVX93496.1"/>
    <property type="molecule type" value="Genomic_DNA"/>
</dbReference>
<dbReference type="PANTHER" id="PTHR34220:SF7">
    <property type="entry name" value="SENSOR HISTIDINE KINASE YPDA"/>
    <property type="match status" value="1"/>
</dbReference>
<evidence type="ECO:0000256" key="6">
    <source>
        <dbReference type="ARBA" id="ARBA00022679"/>
    </source>
</evidence>
<evidence type="ECO:0000313" key="15">
    <source>
        <dbReference type="EMBL" id="TVX93496.1"/>
    </source>
</evidence>
<gene>
    <name evidence="15" type="ORF">FPZ44_10780</name>
</gene>
<dbReference type="GO" id="GO:0000155">
    <property type="term" value="F:phosphorelay sensor kinase activity"/>
    <property type="evidence" value="ECO:0007669"/>
    <property type="project" value="InterPro"/>
</dbReference>
<comment type="subcellular location">
    <subcellularLocation>
        <location evidence="2">Cell membrane</location>
        <topology evidence="2">Multi-pass membrane protein</topology>
    </subcellularLocation>
</comment>
<keyword evidence="8" id="KW-0418">Kinase</keyword>
<evidence type="ECO:0000256" key="11">
    <source>
        <dbReference type="ARBA" id="ARBA00023136"/>
    </source>
</evidence>
<dbReference type="SUPFAM" id="SSF55874">
    <property type="entry name" value="ATPase domain of HSP90 chaperone/DNA topoisomerase II/histidine kinase"/>
    <property type="match status" value="1"/>
</dbReference>
<evidence type="ECO:0000256" key="10">
    <source>
        <dbReference type="ARBA" id="ARBA00023012"/>
    </source>
</evidence>
<dbReference type="GO" id="GO:0005524">
    <property type="term" value="F:ATP binding"/>
    <property type="evidence" value="ECO:0007669"/>
    <property type="project" value="UniProtKB-KW"/>
</dbReference>
<dbReference type="InterPro" id="IPR005467">
    <property type="entry name" value="His_kinase_dom"/>
</dbReference>
<keyword evidence="12" id="KW-0812">Transmembrane</keyword>
<dbReference type="AlphaFoldDB" id="A0A559J0X4"/>
<dbReference type="PANTHER" id="PTHR34220">
    <property type="entry name" value="SENSOR HISTIDINE KINASE YPDA"/>
    <property type="match status" value="1"/>
</dbReference>
<evidence type="ECO:0000256" key="2">
    <source>
        <dbReference type="ARBA" id="ARBA00004651"/>
    </source>
</evidence>
<dbReference type="Gene3D" id="6.10.340.10">
    <property type="match status" value="1"/>
</dbReference>
<keyword evidence="7" id="KW-0547">Nucleotide-binding</keyword>